<feature type="domain" description="Mub B2-like" evidence="4">
    <location>
        <begin position="708"/>
        <end position="779"/>
    </location>
</feature>
<feature type="compositionally biased region" description="Low complexity" evidence="1">
    <location>
        <begin position="1094"/>
        <end position="1110"/>
    </location>
</feature>
<proteinExistence type="predicted"/>
<evidence type="ECO:0000259" key="4">
    <source>
        <dbReference type="Pfam" id="PF17966"/>
    </source>
</evidence>
<dbReference type="RefSeq" id="WP_091501377.1">
    <property type="nucleotide sequence ID" value="NZ_FOLI01000001.1"/>
</dbReference>
<keyword evidence="2" id="KW-1133">Transmembrane helix</keyword>
<dbReference type="SMART" id="SM00640">
    <property type="entry name" value="Glyco_32"/>
    <property type="match status" value="1"/>
</dbReference>
<feature type="domain" description="Mub B2-like" evidence="4">
    <location>
        <begin position="985"/>
        <end position="1074"/>
    </location>
</feature>
<reference evidence="5 6" key="1">
    <citation type="submission" date="2016-10" db="EMBL/GenBank/DDBJ databases">
        <authorList>
            <person name="de Groot N.N."/>
        </authorList>
    </citation>
    <scope>NUCLEOTIDE SEQUENCE [LARGE SCALE GENOMIC DNA]</scope>
    <source>
        <strain evidence="5 6">DSM 19113</strain>
    </source>
</reference>
<evidence type="ECO:0000256" key="2">
    <source>
        <dbReference type="SAM" id="Phobius"/>
    </source>
</evidence>
<dbReference type="GO" id="GO:0004553">
    <property type="term" value="F:hydrolase activity, hydrolyzing O-glycosyl compounds"/>
    <property type="evidence" value="ECO:0007669"/>
    <property type="project" value="InterPro"/>
</dbReference>
<dbReference type="InterPro" id="IPR023296">
    <property type="entry name" value="Glyco_hydro_beta-prop_sf"/>
</dbReference>
<gene>
    <name evidence="5" type="ORF">SAMN05660453_0327</name>
</gene>
<dbReference type="AlphaFoldDB" id="A0A1I1EBF7"/>
<keyword evidence="2" id="KW-0812">Transmembrane</keyword>
<accession>A0A1I1EBF7</accession>
<feature type="region of interest" description="Disordered" evidence="1">
    <location>
        <begin position="1069"/>
        <end position="1110"/>
    </location>
</feature>
<dbReference type="STRING" id="283737.SAMN05660453_0327"/>
<feature type="chain" id="PRO_5011698409" evidence="3">
    <location>
        <begin position="36"/>
        <end position="1156"/>
    </location>
</feature>
<keyword evidence="5" id="KW-0378">Hydrolase</keyword>
<evidence type="ECO:0000313" key="5">
    <source>
        <dbReference type="EMBL" id="SFB82708.1"/>
    </source>
</evidence>
<dbReference type="Pfam" id="PF17966">
    <property type="entry name" value="Muc_B2"/>
    <property type="match status" value="5"/>
</dbReference>
<dbReference type="InterPro" id="IPR041495">
    <property type="entry name" value="Mub_B2"/>
</dbReference>
<dbReference type="EMBL" id="FOLI01000001">
    <property type="protein sequence ID" value="SFB82708.1"/>
    <property type="molecule type" value="Genomic_DNA"/>
</dbReference>
<keyword evidence="3" id="KW-0732">Signal</keyword>
<feature type="domain" description="Mub B2-like" evidence="4">
    <location>
        <begin position="599"/>
        <end position="696"/>
    </location>
</feature>
<dbReference type="GO" id="GO:0005975">
    <property type="term" value="P:carbohydrate metabolic process"/>
    <property type="evidence" value="ECO:0007669"/>
    <property type="project" value="InterPro"/>
</dbReference>
<evidence type="ECO:0000256" key="1">
    <source>
        <dbReference type="SAM" id="MobiDB-lite"/>
    </source>
</evidence>
<feature type="signal peptide" evidence="3">
    <location>
        <begin position="1"/>
        <end position="35"/>
    </location>
</feature>
<dbReference type="SUPFAM" id="SSF75005">
    <property type="entry name" value="Arabinanase/levansucrase/invertase"/>
    <property type="match status" value="1"/>
</dbReference>
<organism evidence="5 6">
    <name type="scientific">Fructobacillus durionis</name>
    <dbReference type="NCBI Taxonomy" id="283737"/>
    <lineage>
        <taxon>Bacteria</taxon>
        <taxon>Bacillati</taxon>
        <taxon>Bacillota</taxon>
        <taxon>Bacilli</taxon>
        <taxon>Lactobacillales</taxon>
        <taxon>Lactobacillaceae</taxon>
        <taxon>Fructobacillus</taxon>
    </lineage>
</organism>
<keyword evidence="2" id="KW-0472">Membrane</keyword>
<dbReference type="InterPro" id="IPR001362">
    <property type="entry name" value="Glyco_hydro_32"/>
</dbReference>
<feature type="transmembrane region" description="Helical" evidence="2">
    <location>
        <begin position="1132"/>
        <end position="1150"/>
    </location>
</feature>
<feature type="compositionally biased region" description="Low complexity" evidence="1">
    <location>
        <begin position="1069"/>
        <end position="1086"/>
    </location>
</feature>
<name>A0A1I1EBF7_9LACO</name>
<dbReference type="Gene3D" id="2.60.40.4300">
    <property type="match status" value="5"/>
</dbReference>
<dbReference type="Proteomes" id="UP000199376">
    <property type="component" value="Unassembled WGS sequence"/>
</dbReference>
<sequence>MPINTNQLLNGKIWISASVTAALLVGLGGSQLAQADTGSNNVNATFLRLTQPRGLSASLSPNAKFAKENPAVTGNIWQQNFHYTTPQGKINDIESITPHYDSNGNIDYYEGYTLWAPTNNGLEWYHFKTTDFKTFTAYDESDPVGLNNVAIPNGSITIDGQANSQLDPTQNTSVPWAIPVGGSTIKNNTKANNGQWFTTDSKGRSISKNATLALVSDMNTENNEQRLWWAYSNNGEQFKPIFDTPAVVPGNAGVDANADFRDPDISTSANGTQLQINVAGGLKGKLYNLTSYDGQTWWHRATADSDMDIAAIDPDWSYSIIETPQVITVDGQALITFGIQGLKSNDKFDRVGYATGTIDSNGIFHLDQNPKHGYLDEGTDDYAGDFVNTADGWRYVGWQGNWNYNENWVNHVGSFTLSKKVTYDAKNGLQTSLINPGLDQLVEKQKSVTKQSEITPNSLLKVQLDKGQDKGSFKLDRVATGNLAPATSTITVNWQKTDGKILFTVVRKSTQQGNFINNLQIDQTKTFTVNADSISSFNLYLDNVSVEMEFPEIGKTLTIASFAGDNSRWVSQYDWNFEITDGGQADIKTYKKDAAPYTREVTHTEKIVYKGSDGKELGTKTATIVETIHAHLDNTTGDEVVDSRDYSNQSGKFDAVDNPNFDGYVLNPKESKAVAAYQAGTDEDADNVRTITVNYDKTRQPNDGEKFDTDKSVTRTLNWVDDDENQKIVQSEEQKISYHRDVRYIDEVTGDAQYGDWKESSNSFKAETMDALANYKIANDGQPIDVDATTVKDETLHMVHKHDNGVDKKTVSRPIKYVDENGAQIKVPDSTADHQDAEVTQSYDQDLVTKQKTATSAWSTPSYAAFTHPDVPNYDYVKTSEDDTNGLTFVYKAKSSTVTESKTVDRPVRYVDEAGKVIKDATKQSVTLTRTGVKNDATGEVVWQDWPEAKFDNQSAPTIDKYAYDKTSENDNKGLTFVYQAATKSVTDKKTIKRTIHFIDVNGKPLKDDEVQSQGVSRAGSQNEVTGDVTWGDWSLTTFDAEKVPEIAGYSTEDKIYSVTTSTDQDVTVTYKKDGTPTPSSDTPSTPTKPTPAAPAADKGATAGNASAATNAHHTSGLAAVLPATSKQVKKGGAVIVTVAVVSALAAFFLKKNRED</sequence>
<keyword evidence="6" id="KW-1185">Reference proteome</keyword>
<feature type="domain" description="Mub B2-like" evidence="4">
    <location>
        <begin position="897"/>
        <end position="972"/>
    </location>
</feature>
<feature type="domain" description="Mub B2-like" evidence="4">
    <location>
        <begin position="807"/>
        <end position="884"/>
    </location>
</feature>
<evidence type="ECO:0000256" key="3">
    <source>
        <dbReference type="SAM" id="SignalP"/>
    </source>
</evidence>
<evidence type="ECO:0000313" key="6">
    <source>
        <dbReference type="Proteomes" id="UP000199376"/>
    </source>
</evidence>
<dbReference type="Gene3D" id="2.115.10.20">
    <property type="entry name" value="Glycosyl hydrolase domain, family 43"/>
    <property type="match status" value="1"/>
</dbReference>
<protein>
    <submittedName>
        <fullName evidence="5">Sucrose-6-phosphate hydrolase SacC, GH32 family</fullName>
    </submittedName>
</protein>
<dbReference type="OrthoDB" id="2208222at2"/>